<proteinExistence type="predicted"/>
<evidence type="ECO:0000313" key="1">
    <source>
        <dbReference type="EMBL" id="VAX36474.1"/>
    </source>
</evidence>
<gene>
    <name evidence="1" type="ORF">MNBD_UNCLBAC01-2102</name>
</gene>
<protein>
    <submittedName>
        <fullName evidence="1">Uncharacterized protein</fullName>
    </submittedName>
</protein>
<dbReference type="AlphaFoldDB" id="A0A3B1DK94"/>
<organism evidence="1">
    <name type="scientific">hydrothermal vent metagenome</name>
    <dbReference type="NCBI Taxonomy" id="652676"/>
    <lineage>
        <taxon>unclassified sequences</taxon>
        <taxon>metagenomes</taxon>
        <taxon>ecological metagenomes</taxon>
    </lineage>
</organism>
<sequence length="280" mass="32225">MIKRFSNYIYKACSIFWASLFFIGLFSCYAHAGTISQEIRPLCNQIMTNIYDDIFAVRQEYKELGQFGGGSFFTQEDEKIYSIEHQYQSQWKNQKPFEFGLTIVGIDEPNPYSDREGSFSFGFSLLDVKFVGYQSEGIYKKSFDIYKPIQKYGKLLLDEQQKHLPLKLTITSAKKVFKIGEKIDIRVTLENIGKRTLKVKNLDTTTLFFLYDNAPWGATEMNSEKSRGTKEIVFRPGEKMSKNFTGSSFDKAKKITIFGSYIQTFKGVHPSGVLSVRVQE</sequence>
<name>A0A3B1DK94_9ZZZZ</name>
<dbReference type="PROSITE" id="PS51257">
    <property type="entry name" value="PROKAR_LIPOPROTEIN"/>
    <property type="match status" value="1"/>
</dbReference>
<accession>A0A3B1DK94</accession>
<dbReference type="EMBL" id="UOGJ01000097">
    <property type="protein sequence ID" value="VAX36474.1"/>
    <property type="molecule type" value="Genomic_DNA"/>
</dbReference>
<reference evidence="1" key="1">
    <citation type="submission" date="2018-06" db="EMBL/GenBank/DDBJ databases">
        <authorList>
            <person name="Zhirakovskaya E."/>
        </authorList>
    </citation>
    <scope>NUCLEOTIDE SEQUENCE</scope>
</reference>